<proteinExistence type="predicted"/>
<organism evidence="1 2">
    <name type="scientific">Nibea albiflora</name>
    <name type="common">Yellow drum</name>
    <name type="synonym">Corvina albiflora</name>
    <dbReference type="NCBI Taxonomy" id="240163"/>
    <lineage>
        <taxon>Eukaryota</taxon>
        <taxon>Metazoa</taxon>
        <taxon>Chordata</taxon>
        <taxon>Craniata</taxon>
        <taxon>Vertebrata</taxon>
        <taxon>Euteleostomi</taxon>
        <taxon>Actinopterygii</taxon>
        <taxon>Neopterygii</taxon>
        <taxon>Teleostei</taxon>
        <taxon>Neoteleostei</taxon>
        <taxon>Acanthomorphata</taxon>
        <taxon>Eupercaria</taxon>
        <taxon>Sciaenidae</taxon>
        <taxon>Nibea</taxon>
    </lineage>
</organism>
<keyword evidence="2" id="KW-1185">Reference proteome</keyword>
<name>A0ACB7FKW2_NIBAL</name>
<comment type="caution">
    <text evidence="1">The sequence shown here is derived from an EMBL/GenBank/DDBJ whole genome shotgun (WGS) entry which is preliminary data.</text>
</comment>
<dbReference type="EMBL" id="CM024789">
    <property type="protein sequence ID" value="KAG8015083.1"/>
    <property type="molecule type" value="Genomic_DNA"/>
</dbReference>
<protein>
    <submittedName>
        <fullName evidence="1">Uncharacterized protein</fullName>
    </submittedName>
</protein>
<sequence>FLAVYQAQTQTGTRPFFLGRKKAKLFIKAKREQVKVQDNQSRPGLSCLERQTGGGREREGEGGGRGRRMKSGGGGAKRSTLAE</sequence>
<reference evidence="1" key="1">
    <citation type="submission" date="2020-04" db="EMBL/GenBank/DDBJ databases">
        <title>A chromosome-scale assembly and high-density genetic map of the yellow drum (Nibea albiflora) genome.</title>
        <authorList>
            <person name="Xu D."/>
            <person name="Zhang W."/>
            <person name="Chen R."/>
            <person name="Tan P."/>
            <person name="Wang L."/>
            <person name="Song H."/>
            <person name="Tian L."/>
            <person name="Zhu Q."/>
            <person name="Wang B."/>
        </authorList>
    </citation>
    <scope>NUCLEOTIDE SEQUENCE</scope>
    <source>
        <strain evidence="1">ZJHYS-2018</strain>
    </source>
</reference>
<evidence type="ECO:0000313" key="1">
    <source>
        <dbReference type="EMBL" id="KAG8015083.1"/>
    </source>
</evidence>
<evidence type="ECO:0000313" key="2">
    <source>
        <dbReference type="Proteomes" id="UP000805704"/>
    </source>
</evidence>
<gene>
    <name evidence="1" type="ORF">GBF38_022374</name>
</gene>
<accession>A0ACB7FKW2</accession>
<dbReference type="Proteomes" id="UP000805704">
    <property type="component" value="Chromosome 1"/>
</dbReference>
<feature type="non-terminal residue" evidence="1">
    <location>
        <position position="1"/>
    </location>
</feature>